<reference evidence="1 2" key="1">
    <citation type="submission" date="2015-07" db="EMBL/GenBank/DDBJ databases">
        <title>Whole genome sequencing of Bosea vaviloviae isolated from cave pool.</title>
        <authorList>
            <person name="Tan N.E.H."/>
            <person name="Lee Y.P."/>
            <person name="Gan H.M."/>
            <person name="Barton H."/>
            <person name="Savka M.A."/>
        </authorList>
    </citation>
    <scope>NUCLEOTIDE SEQUENCE [LARGE SCALE GENOMIC DNA]</scope>
    <source>
        <strain evidence="1 2">SD260</strain>
    </source>
</reference>
<sequence>MLDHRDGIALLDQFVQQLHQLGDVVDMQAVAGSSRLSGAAAGGSLGELLGELEALGLAADAVLARDAFAICHAQHPPHESLFRRAPPLLCSDLHSIG</sequence>
<protein>
    <submittedName>
        <fullName evidence="1">Uncharacterized protein</fullName>
    </submittedName>
</protein>
<comment type="caution">
    <text evidence="1">The sequence shown here is derived from an EMBL/GenBank/DDBJ whole genome shotgun (WGS) entry which is preliminary data.</text>
</comment>
<organism evidence="1 2">
    <name type="scientific">Bosea vaviloviae</name>
    <dbReference type="NCBI Taxonomy" id="1526658"/>
    <lineage>
        <taxon>Bacteria</taxon>
        <taxon>Pseudomonadati</taxon>
        <taxon>Pseudomonadota</taxon>
        <taxon>Alphaproteobacteria</taxon>
        <taxon>Hyphomicrobiales</taxon>
        <taxon>Boseaceae</taxon>
        <taxon>Bosea</taxon>
    </lineage>
</organism>
<dbReference type="AlphaFoldDB" id="A0A0N1F5U4"/>
<name>A0A0N1F5U4_9HYPH</name>
<evidence type="ECO:0000313" key="1">
    <source>
        <dbReference type="EMBL" id="KPH81283.1"/>
    </source>
</evidence>
<proteinExistence type="predicted"/>
<evidence type="ECO:0000313" key="2">
    <source>
        <dbReference type="Proteomes" id="UP000037822"/>
    </source>
</evidence>
<dbReference type="Proteomes" id="UP000037822">
    <property type="component" value="Unassembled WGS sequence"/>
</dbReference>
<keyword evidence="2" id="KW-1185">Reference proteome</keyword>
<gene>
    <name evidence="1" type="ORF">AE618_09720</name>
</gene>
<accession>A0A0N1F5U4</accession>
<dbReference type="EMBL" id="LGSZ01000031">
    <property type="protein sequence ID" value="KPH81283.1"/>
    <property type="molecule type" value="Genomic_DNA"/>
</dbReference>